<proteinExistence type="predicted"/>
<dbReference type="Proteomes" id="UP000192257">
    <property type="component" value="Unassembled WGS sequence"/>
</dbReference>
<dbReference type="GeneID" id="39990706"/>
<evidence type="ECO:0000259" key="2">
    <source>
        <dbReference type="Pfam" id="PF22274"/>
    </source>
</evidence>
<feature type="domain" description="Dispersed gene family protein 1 N-terminal" evidence="3">
    <location>
        <begin position="364"/>
        <end position="461"/>
    </location>
</feature>
<dbReference type="EMBL" id="NBCO01000059">
    <property type="protein sequence ID" value="ORC83730.1"/>
    <property type="molecule type" value="Genomic_DNA"/>
</dbReference>
<sequence>MSDRDTQSCSTNSLQPLRKLLFDQSMHSGVKIYPPNRHRLSRGSNTFMHTLLLLLLVTVIAMFVTPPWFPVAHALRFELVGDTINNNTVFAYGVDSVLLDGVSIGNSASVVFDIAAMLPGAVRIELRDCVCDGGSQIYVLGYNEDPASNRSLEVSVDRLSGRFCSLVLAHNLPPQTNVTIRDSTIVTTGPVSYAPVNGLTDAIAAPLVLYATALSQSQLRVENSVLRTSAAGGMALYVGGNVYLLSSAVVLDGVSLEASGGDGAYAMYVSPASVLSLQSLSVFSVTNTSVVSSGSGIVLGDSLTMSRSVFRLVRLNANIANPLLHAGGGTIGVDAWLDIYGVRVSAVAGAGESSSSLVASLSSVTLDGGVVSIVHSIASGATFATAPTVTSGIISVQCNRLGTKVLEDTNDYTAAGMLSVNVAPCFSCVENQRCFTALTSSFLPNNCTCSCSSGSFGRSCLPFDVPFAKLNSRPCITGITITESATLGFEDPSLCFNNVTLSGPITVIVDLRQMNTYVDSVYVTLSKCLLTGGAQLIINGLNSIEEWMPPLKVDMKEDTSNEATIVFQSQMPRKSRIILDKSELYATTDGSLYVPTTTGEEDKKYGPVLVLNNLWLFESQLVITETRFTCVGEMCSSILVEHNLNLQERTSFFLYGCLIYAQNHGMYFLASDLYVLSSSVLSLQLNKWYSYGVGALKSQQIVLRDRGVLHLYWNFFFVGYSIFTASNITIEKESLLSLRRCGCNTMLLFHVDDVKGNINVLDNSVWSLHRLTLAEGWYMANTVWATNDLYPVVSADSKVYGGNFWHLGTIMNDYSFVKVNTPVTVFPTFDCAKELYCYLPFTKSVTGSCVCVCTAGGYGPYCLPAPLDGIVFKPSFMTPKETVYCIRRQTLGNILMAETHVGFCFIDVNFNAPVAFVPASPVKPNYNITFLRCNFMGLRIMEGNTNYLITIDASVFQVPSTESAALTLKGAFKDGSTIIIKNNTITSLANSGILFDTNSIGTNSIVLLLNNKIVAVQNAILFNSNYTVDGSSFVVQNSTLKTSSMIDETYAALKTLQLSVVNGGYFDFSGNTLDTVSGVMLSDALQVSKNGLFRVAGCSFLGTSGYAKSSLLFLSVSAALADGSQWRMERNNVNAGYIIYNTGSSIVLTGGGTTAVISSNTQAK</sequence>
<keyword evidence="5" id="KW-1185">Reference proteome</keyword>
<gene>
    <name evidence="4" type="ORF">TM35_000591220</name>
</gene>
<comment type="caution">
    <text evidence="4">The sequence shown here is derived from an EMBL/GenBank/DDBJ whole genome shotgun (WGS) entry which is preliminary data.</text>
</comment>
<accession>A0A1X0NI18</accession>
<evidence type="ECO:0000256" key="1">
    <source>
        <dbReference type="SAM" id="Phobius"/>
    </source>
</evidence>
<evidence type="ECO:0000313" key="4">
    <source>
        <dbReference type="EMBL" id="ORC83730.1"/>
    </source>
</evidence>
<protein>
    <submittedName>
        <fullName evidence="4">Dispersed protein family protein 1 (DGF-1)</fullName>
    </submittedName>
</protein>
<dbReference type="Pfam" id="PF22279">
    <property type="entry name" value="DGF-1_N"/>
    <property type="match status" value="2"/>
</dbReference>
<feature type="domain" description="Dispersed gene family protein 1 N-terminal" evidence="3">
    <location>
        <begin position="821"/>
        <end position="863"/>
    </location>
</feature>
<reference evidence="4 5" key="1">
    <citation type="submission" date="2017-03" db="EMBL/GenBank/DDBJ databases">
        <title>An alternative strategy for trypanosome survival in the mammalian bloodstream revealed through genome and transcriptome analysis of the ubiquitous bovine parasite Trypanosoma (Megatrypanum) theileri.</title>
        <authorList>
            <person name="Kelly S."/>
            <person name="Ivens A."/>
            <person name="Mott A."/>
            <person name="O'Neill E."/>
            <person name="Emms D."/>
            <person name="Macleod O."/>
            <person name="Voorheis P."/>
            <person name="Matthews J."/>
            <person name="Matthews K."/>
            <person name="Carrington M."/>
        </authorList>
    </citation>
    <scope>NUCLEOTIDE SEQUENCE [LARGE SCALE GENOMIC DNA]</scope>
    <source>
        <strain evidence="4">Edinburgh</strain>
    </source>
</reference>
<feature type="non-terminal residue" evidence="4">
    <location>
        <position position="1164"/>
    </location>
</feature>
<dbReference type="InterPro" id="IPR053915">
    <property type="entry name" value="DGF-1_b-sheet_dom"/>
</dbReference>
<keyword evidence="1" id="KW-0472">Membrane</keyword>
<dbReference type="AlphaFoldDB" id="A0A1X0NI18"/>
<keyword evidence="1" id="KW-0812">Transmembrane</keyword>
<name>A0A1X0NI18_9TRYP</name>
<evidence type="ECO:0000313" key="5">
    <source>
        <dbReference type="Proteomes" id="UP000192257"/>
    </source>
</evidence>
<dbReference type="InterPro" id="IPR053914">
    <property type="entry name" value="DGF-1_N"/>
</dbReference>
<keyword evidence="1" id="KW-1133">Transmembrane helix</keyword>
<dbReference type="OrthoDB" id="250072at2759"/>
<dbReference type="Pfam" id="PF22274">
    <property type="entry name" value="DGF-1_beta-sheet"/>
    <property type="match status" value="2"/>
</dbReference>
<feature type="domain" description="Dispersed gene family protein 1 beta-sheet" evidence="2">
    <location>
        <begin position="523"/>
        <end position="684"/>
    </location>
</feature>
<evidence type="ECO:0000259" key="3">
    <source>
        <dbReference type="Pfam" id="PF22279"/>
    </source>
</evidence>
<dbReference type="RefSeq" id="XP_028877796.1">
    <property type="nucleotide sequence ID" value="XM_029030926.1"/>
</dbReference>
<feature type="domain" description="Dispersed gene family protein 1 beta-sheet" evidence="2">
    <location>
        <begin position="123"/>
        <end position="289"/>
    </location>
</feature>
<dbReference type="VEuPathDB" id="TriTrypDB:TM35_000591220"/>
<feature type="transmembrane region" description="Helical" evidence="1">
    <location>
        <begin position="47"/>
        <end position="69"/>
    </location>
</feature>
<organism evidence="4 5">
    <name type="scientific">Trypanosoma theileri</name>
    <dbReference type="NCBI Taxonomy" id="67003"/>
    <lineage>
        <taxon>Eukaryota</taxon>
        <taxon>Discoba</taxon>
        <taxon>Euglenozoa</taxon>
        <taxon>Kinetoplastea</taxon>
        <taxon>Metakinetoplastina</taxon>
        <taxon>Trypanosomatida</taxon>
        <taxon>Trypanosomatidae</taxon>
        <taxon>Trypanosoma</taxon>
    </lineage>
</organism>